<evidence type="ECO:0000259" key="9">
    <source>
        <dbReference type="Pfam" id="PF12704"/>
    </source>
</evidence>
<feature type="transmembrane region" description="Helical" evidence="7">
    <location>
        <begin position="278"/>
        <end position="300"/>
    </location>
</feature>
<dbReference type="GO" id="GO:0022857">
    <property type="term" value="F:transmembrane transporter activity"/>
    <property type="evidence" value="ECO:0007669"/>
    <property type="project" value="TreeGrafter"/>
</dbReference>
<feature type="transmembrane region" description="Helical" evidence="7">
    <location>
        <begin position="18"/>
        <end position="38"/>
    </location>
</feature>
<feature type="transmembrane region" description="Helical" evidence="7">
    <location>
        <begin position="365"/>
        <end position="389"/>
    </location>
</feature>
<evidence type="ECO:0000256" key="1">
    <source>
        <dbReference type="ARBA" id="ARBA00004651"/>
    </source>
</evidence>
<evidence type="ECO:0000313" key="10">
    <source>
        <dbReference type="EMBL" id="VAW21350.1"/>
    </source>
</evidence>
<sequence>MNLTDLTLKELWHRKSQLFSGLLAITLGIGVIVGIRSISVVSEKAVAINLDNLGANILILPQAASVDNYYAADIDAPTFPESYVEKLVTSTLPGVDNLSPKLTRRVEVDGYKIVLTGILPKSEIASKPIWQQGGLIGNDITASCAPPGLKKYADEKLQRKGIDSLAVNDCFIGSAIAQRMNLTENNSITIENRAFNIKKVLPETGTVDDDRVFANLHSVQELLGTGEQISAIEIMGCCSEISDGLLGKMRNILPDTRITTIGQIVSTQIETNKLMDRLSLVFLIIILFVGGISIGNYIWANVNERRKEIGILRMIGYHKRHIYNILILKALIMGVAGGIAGYILGTLAAIWLGPQFAGLTINPDYLLFPVSILISILISVTGSIIPAYLAGKIEPFSNMQED</sequence>
<keyword evidence="5 7" id="KW-0472">Membrane</keyword>
<gene>
    <name evidence="10" type="ORF">MNBD_BACTEROID01-1327</name>
</gene>
<dbReference type="EMBL" id="UOEP01000142">
    <property type="protein sequence ID" value="VAW21350.1"/>
    <property type="molecule type" value="Genomic_DNA"/>
</dbReference>
<feature type="domain" description="MacB-like periplasmic core" evidence="9">
    <location>
        <begin position="22"/>
        <end position="230"/>
    </location>
</feature>
<evidence type="ECO:0000256" key="2">
    <source>
        <dbReference type="ARBA" id="ARBA00022475"/>
    </source>
</evidence>
<keyword evidence="2" id="KW-1003">Cell membrane</keyword>
<name>A0A3B0TX24_9ZZZZ</name>
<protein>
    <recommendedName>
        <fullName evidence="11">ABC transporter, permease protein</fullName>
    </recommendedName>
</protein>
<reference evidence="10" key="1">
    <citation type="submission" date="2018-06" db="EMBL/GenBank/DDBJ databases">
        <authorList>
            <person name="Zhirakovskaya E."/>
        </authorList>
    </citation>
    <scope>NUCLEOTIDE SEQUENCE</scope>
</reference>
<dbReference type="InterPro" id="IPR003838">
    <property type="entry name" value="ABC3_permease_C"/>
</dbReference>
<feature type="domain" description="ABC3 transporter permease C-terminal" evidence="8">
    <location>
        <begin position="281"/>
        <end position="395"/>
    </location>
</feature>
<evidence type="ECO:0000256" key="6">
    <source>
        <dbReference type="ARBA" id="ARBA00038076"/>
    </source>
</evidence>
<dbReference type="Pfam" id="PF02687">
    <property type="entry name" value="FtsX"/>
    <property type="match status" value="1"/>
</dbReference>
<evidence type="ECO:0000256" key="3">
    <source>
        <dbReference type="ARBA" id="ARBA00022692"/>
    </source>
</evidence>
<proteinExistence type="inferred from homology"/>
<dbReference type="PANTHER" id="PTHR30572:SF4">
    <property type="entry name" value="ABC TRANSPORTER PERMEASE YTRF"/>
    <property type="match status" value="1"/>
</dbReference>
<dbReference type="InterPro" id="IPR050250">
    <property type="entry name" value="Macrolide_Exporter_MacB"/>
</dbReference>
<dbReference type="InterPro" id="IPR025857">
    <property type="entry name" value="MacB_PCD"/>
</dbReference>
<keyword evidence="4 7" id="KW-1133">Transmembrane helix</keyword>
<accession>A0A3B0TX24</accession>
<evidence type="ECO:0008006" key="11">
    <source>
        <dbReference type="Google" id="ProtNLM"/>
    </source>
</evidence>
<evidence type="ECO:0000256" key="5">
    <source>
        <dbReference type="ARBA" id="ARBA00023136"/>
    </source>
</evidence>
<organism evidence="10">
    <name type="scientific">hydrothermal vent metagenome</name>
    <dbReference type="NCBI Taxonomy" id="652676"/>
    <lineage>
        <taxon>unclassified sequences</taxon>
        <taxon>metagenomes</taxon>
        <taxon>ecological metagenomes</taxon>
    </lineage>
</organism>
<dbReference type="AlphaFoldDB" id="A0A3B0TX24"/>
<evidence type="ECO:0000256" key="4">
    <source>
        <dbReference type="ARBA" id="ARBA00022989"/>
    </source>
</evidence>
<dbReference type="PANTHER" id="PTHR30572">
    <property type="entry name" value="MEMBRANE COMPONENT OF TRANSPORTER-RELATED"/>
    <property type="match status" value="1"/>
</dbReference>
<evidence type="ECO:0000259" key="8">
    <source>
        <dbReference type="Pfam" id="PF02687"/>
    </source>
</evidence>
<feature type="transmembrane region" description="Helical" evidence="7">
    <location>
        <begin position="321"/>
        <end position="353"/>
    </location>
</feature>
<evidence type="ECO:0000256" key="7">
    <source>
        <dbReference type="SAM" id="Phobius"/>
    </source>
</evidence>
<dbReference type="GO" id="GO:0005886">
    <property type="term" value="C:plasma membrane"/>
    <property type="evidence" value="ECO:0007669"/>
    <property type="project" value="UniProtKB-SubCell"/>
</dbReference>
<dbReference type="Pfam" id="PF12704">
    <property type="entry name" value="MacB_PCD"/>
    <property type="match status" value="1"/>
</dbReference>
<comment type="subcellular location">
    <subcellularLocation>
        <location evidence="1">Cell membrane</location>
        <topology evidence="1">Multi-pass membrane protein</topology>
    </subcellularLocation>
</comment>
<keyword evidence="3 7" id="KW-0812">Transmembrane</keyword>
<comment type="similarity">
    <text evidence="6">Belongs to the ABC-4 integral membrane protein family.</text>
</comment>